<feature type="transmembrane region" description="Helical" evidence="8">
    <location>
        <begin position="163"/>
        <end position="185"/>
    </location>
</feature>
<evidence type="ECO:0000256" key="6">
    <source>
        <dbReference type="ARBA" id="ARBA00022989"/>
    </source>
</evidence>
<evidence type="ECO:0000256" key="3">
    <source>
        <dbReference type="ARBA" id="ARBA00022676"/>
    </source>
</evidence>
<dbReference type="EMBL" id="LCAB01000011">
    <property type="protein sequence ID" value="KKR82555.1"/>
    <property type="molecule type" value="Genomic_DNA"/>
</dbReference>
<dbReference type="PANTHER" id="PTHR33908:SF3">
    <property type="entry name" value="UNDECAPRENYL PHOSPHATE-ALPHA-4-AMINO-4-DEOXY-L-ARABINOSE ARABINOSYL TRANSFERASE"/>
    <property type="match status" value="1"/>
</dbReference>
<accession>A0A0G0WE44</accession>
<evidence type="ECO:0000256" key="4">
    <source>
        <dbReference type="ARBA" id="ARBA00022679"/>
    </source>
</evidence>
<keyword evidence="7 8" id="KW-0472">Membrane</keyword>
<keyword evidence="4" id="KW-0808">Transferase</keyword>
<feature type="transmembrane region" description="Helical" evidence="8">
    <location>
        <begin position="87"/>
        <end position="108"/>
    </location>
</feature>
<dbReference type="GO" id="GO:0009103">
    <property type="term" value="P:lipopolysaccharide biosynthetic process"/>
    <property type="evidence" value="ECO:0007669"/>
    <property type="project" value="UniProtKB-ARBA"/>
</dbReference>
<name>A0A0G0WE44_9BACT</name>
<keyword evidence="5 8" id="KW-0812">Transmembrane</keyword>
<feature type="transmembrane region" description="Helical" evidence="8">
    <location>
        <begin position="374"/>
        <end position="394"/>
    </location>
</feature>
<evidence type="ECO:0000256" key="5">
    <source>
        <dbReference type="ARBA" id="ARBA00022692"/>
    </source>
</evidence>
<feature type="transmembrane region" description="Helical" evidence="8">
    <location>
        <begin position="342"/>
        <end position="362"/>
    </location>
</feature>
<keyword evidence="2" id="KW-1003">Cell membrane</keyword>
<dbReference type="AlphaFoldDB" id="A0A0G0WE44"/>
<comment type="subcellular location">
    <subcellularLocation>
        <location evidence="1">Cell membrane</location>
        <topology evidence="1">Multi-pass membrane protein</topology>
    </subcellularLocation>
</comment>
<gene>
    <name evidence="10" type="ORF">UU29_C0011G0002</name>
</gene>
<sequence>MKKSTILLILILTLFLGTRLYKIDEIPSSVYWDEASIGYNAYSISQTGKDEWGQFLPVHFKAFGEYKLPVYIYTTALSVSAFGLNELAVRLPAVVFAFFNILLTYFIAKKISSSKAVGLLSAFFLSISPYFFIFSRTGYEATAGLTLFLLGVLAFLNASQRPWFFLFSGLAFVLSMYTYNAYRILSPLVLLIFTTRLLTIHRIHLTKSLVVVFITGLIFILGCLPLVNFLKSESSISRFQAIGIENLDRKKVFIVLDIVQNYLSHFNPIYLFINGDKNLRSQQSGFGQLFVYDAILLFLGLLYLRSKELVHLKGNSKVSRWPLILLLLSFLPASVAREAPHALRSLSAAPFFSIITSFGVIYLQNKFSVNKEKLVLGVVVVYLGLFLVYFNNFLNVYSLNSSSYWQEGYKLVYQHYAKEFKSYDHVLISDRYAQPYIFALFYQQYDPQQFWSSLTYNTDIRAATSQVKGFDKFIFDDVDYNQLPLGKTLIFTHPTDRLDELGVKNILYHKDGSVAFYIYEYSK</sequence>
<evidence type="ECO:0000313" key="11">
    <source>
        <dbReference type="Proteomes" id="UP000034601"/>
    </source>
</evidence>
<evidence type="ECO:0000256" key="8">
    <source>
        <dbReference type="SAM" id="Phobius"/>
    </source>
</evidence>
<evidence type="ECO:0000259" key="9">
    <source>
        <dbReference type="Pfam" id="PF13231"/>
    </source>
</evidence>
<feature type="transmembrane region" description="Helical" evidence="8">
    <location>
        <begin position="285"/>
        <end position="306"/>
    </location>
</feature>
<dbReference type="Pfam" id="PF13231">
    <property type="entry name" value="PMT_2"/>
    <property type="match status" value="1"/>
</dbReference>
<evidence type="ECO:0000313" key="10">
    <source>
        <dbReference type="EMBL" id="KKR82555.1"/>
    </source>
</evidence>
<dbReference type="PANTHER" id="PTHR33908">
    <property type="entry name" value="MANNOSYLTRANSFERASE YKCB-RELATED"/>
    <property type="match status" value="1"/>
</dbReference>
<keyword evidence="3" id="KW-0328">Glycosyltransferase</keyword>
<keyword evidence="6 8" id="KW-1133">Transmembrane helix</keyword>
<dbReference type="GO" id="GO:0005886">
    <property type="term" value="C:plasma membrane"/>
    <property type="evidence" value="ECO:0007669"/>
    <property type="project" value="UniProtKB-SubCell"/>
</dbReference>
<reference evidence="10 11" key="1">
    <citation type="journal article" date="2015" name="Nature">
        <title>rRNA introns, odd ribosomes, and small enigmatic genomes across a large radiation of phyla.</title>
        <authorList>
            <person name="Brown C.T."/>
            <person name="Hug L.A."/>
            <person name="Thomas B.C."/>
            <person name="Sharon I."/>
            <person name="Castelle C.J."/>
            <person name="Singh A."/>
            <person name="Wilkins M.J."/>
            <person name="Williams K.H."/>
            <person name="Banfield J.F."/>
        </authorList>
    </citation>
    <scope>NUCLEOTIDE SEQUENCE [LARGE SCALE GENOMIC DNA]</scope>
</reference>
<dbReference type="Proteomes" id="UP000034601">
    <property type="component" value="Unassembled WGS sequence"/>
</dbReference>
<proteinExistence type="predicted"/>
<dbReference type="InterPro" id="IPR038731">
    <property type="entry name" value="RgtA/B/C-like"/>
</dbReference>
<evidence type="ECO:0000256" key="2">
    <source>
        <dbReference type="ARBA" id="ARBA00022475"/>
    </source>
</evidence>
<feature type="transmembrane region" description="Helical" evidence="8">
    <location>
        <begin position="139"/>
        <end position="156"/>
    </location>
</feature>
<organism evidence="10 11">
    <name type="scientific">Candidatus Daviesbacteria bacterium GW2011_GWA2_40_9</name>
    <dbReference type="NCBI Taxonomy" id="1618424"/>
    <lineage>
        <taxon>Bacteria</taxon>
        <taxon>Candidatus Daviesiibacteriota</taxon>
    </lineage>
</organism>
<dbReference type="InterPro" id="IPR050297">
    <property type="entry name" value="LipidA_mod_glycosyltrf_83"/>
</dbReference>
<comment type="caution">
    <text evidence="10">The sequence shown here is derived from an EMBL/GenBank/DDBJ whole genome shotgun (WGS) entry which is preliminary data.</text>
</comment>
<feature type="transmembrane region" description="Helical" evidence="8">
    <location>
        <begin position="205"/>
        <end position="230"/>
    </location>
</feature>
<feature type="transmembrane region" description="Helical" evidence="8">
    <location>
        <begin position="318"/>
        <end position="336"/>
    </location>
</feature>
<dbReference type="GO" id="GO:0016763">
    <property type="term" value="F:pentosyltransferase activity"/>
    <property type="evidence" value="ECO:0007669"/>
    <property type="project" value="TreeGrafter"/>
</dbReference>
<evidence type="ECO:0000256" key="1">
    <source>
        <dbReference type="ARBA" id="ARBA00004651"/>
    </source>
</evidence>
<evidence type="ECO:0000256" key="7">
    <source>
        <dbReference type="ARBA" id="ARBA00023136"/>
    </source>
</evidence>
<protein>
    <recommendedName>
        <fullName evidence="9">Glycosyltransferase RgtA/B/C/D-like domain-containing protein</fullName>
    </recommendedName>
</protein>
<dbReference type="GO" id="GO:0010041">
    <property type="term" value="P:response to iron(III) ion"/>
    <property type="evidence" value="ECO:0007669"/>
    <property type="project" value="TreeGrafter"/>
</dbReference>
<feature type="transmembrane region" description="Helical" evidence="8">
    <location>
        <begin position="115"/>
        <end position="133"/>
    </location>
</feature>
<feature type="domain" description="Glycosyltransferase RgtA/B/C/D-like" evidence="9">
    <location>
        <begin position="69"/>
        <end position="214"/>
    </location>
</feature>